<protein>
    <recommendedName>
        <fullName evidence="2">DSBA-like thioredoxin domain-containing protein</fullName>
    </recommendedName>
</protein>
<name>A0A495BJC0_VOGIN</name>
<dbReference type="Proteomes" id="UP000279384">
    <property type="component" value="Unassembled WGS sequence"/>
</dbReference>
<feature type="domain" description="DSBA-like thioredoxin" evidence="2">
    <location>
        <begin position="6"/>
        <end position="186"/>
    </location>
</feature>
<dbReference type="RefSeq" id="WP_120809683.1">
    <property type="nucleotide sequence ID" value="NZ_RBID01000011.1"/>
</dbReference>
<organism evidence="3 4">
    <name type="scientific">Vogesella indigofera</name>
    <name type="common">Pseudomonas indigofera</name>
    <dbReference type="NCBI Taxonomy" id="45465"/>
    <lineage>
        <taxon>Bacteria</taxon>
        <taxon>Pseudomonadati</taxon>
        <taxon>Pseudomonadota</taxon>
        <taxon>Betaproteobacteria</taxon>
        <taxon>Neisseriales</taxon>
        <taxon>Chromobacteriaceae</taxon>
        <taxon>Vogesella</taxon>
    </lineage>
</organism>
<dbReference type="InterPro" id="IPR001853">
    <property type="entry name" value="DSBA-like_thioredoxin_dom"/>
</dbReference>
<dbReference type="AlphaFoldDB" id="A0A495BJC0"/>
<accession>A0A495BJC0</accession>
<keyword evidence="1" id="KW-1133">Transmembrane helix</keyword>
<dbReference type="SUPFAM" id="SSF52833">
    <property type="entry name" value="Thioredoxin-like"/>
    <property type="match status" value="1"/>
</dbReference>
<dbReference type="Gene3D" id="3.40.30.10">
    <property type="entry name" value="Glutaredoxin"/>
    <property type="match status" value="1"/>
</dbReference>
<gene>
    <name evidence="3" type="ORF">C8E02_0756</name>
</gene>
<dbReference type="Pfam" id="PF01323">
    <property type="entry name" value="DSBA"/>
    <property type="match status" value="1"/>
</dbReference>
<evidence type="ECO:0000313" key="4">
    <source>
        <dbReference type="Proteomes" id="UP000279384"/>
    </source>
</evidence>
<dbReference type="EMBL" id="RBID01000011">
    <property type="protein sequence ID" value="RKQ60991.1"/>
    <property type="molecule type" value="Genomic_DNA"/>
</dbReference>
<dbReference type="InterPro" id="IPR036249">
    <property type="entry name" value="Thioredoxin-like_sf"/>
</dbReference>
<keyword evidence="1" id="KW-0812">Transmembrane</keyword>
<proteinExistence type="predicted"/>
<evidence type="ECO:0000259" key="2">
    <source>
        <dbReference type="Pfam" id="PF01323"/>
    </source>
</evidence>
<evidence type="ECO:0000313" key="3">
    <source>
        <dbReference type="EMBL" id="RKQ60991.1"/>
    </source>
</evidence>
<dbReference type="PANTHER" id="PTHR13887:SF51">
    <property type="entry name" value="DSBA FAMILY PROTEIN"/>
    <property type="match status" value="1"/>
</dbReference>
<feature type="transmembrane region" description="Helical" evidence="1">
    <location>
        <begin position="20"/>
        <end position="39"/>
    </location>
</feature>
<dbReference type="GO" id="GO:0016491">
    <property type="term" value="F:oxidoreductase activity"/>
    <property type="evidence" value="ECO:0007669"/>
    <property type="project" value="InterPro"/>
</dbReference>
<sequence length="231" mass="24491">MVNATLHYYYDPLCGWCYGAAPLLAAAANVAGLAIALHAGAMMSGSNRQPVTPQLRQYVMGHDQRIQQLTGQPFGDGYFNGLLLDSGAVFDSTPPTLAILAAQALGVDGLTMLHRLQQAHYVDGQRIADLPVLQQLAIELGLDGAAFAGEYQRQQGEFAAHVGRSQRDMAAHGLRGFPSLLLELNGQLQRLELSPYLGKPDAFAGYLQGLLAGAANHGAVDAPLCTPDGCH</sequence>
<evidence type="ECO:0000256" key="1">
    <source>
        <dbReference type="SAM" id="Phobius"/>
    </source>
</evidence>
<comment type="caution">
    <text evidence="3">The sequence shown here is derived from an EMBL/GenBank/DDBJ whole genome shotgun (WGS) entry which is preliminary data.</text>
</comment>
<reference evidence="3 4" key="1">
    <citation type="submission" date="2018-10" db="EMBL/GenBank/DDBJ databases">
        <title>Genomic Encyclopedia of Type Strains, Phase IV (KMG-IV): sequencing the most valuable type-strain genomes for metagenomic binning, comparative biology and taxonomic classification.</title>
        <authorList>
            <person name="Goeker M."/>
        </authorList>
    </citation>
    <scope>NUCLEOTIDE SEQUENCE [LARGE SCALE GENOMIC DNA]</scope>
    <source>
        <strain evidence="3 4">DSM 3303</strain>
    </source>
</reference>
<dbReference type="PANTHER" id="PTHR13887">
    <property type="entry name" value="GLUTATHIONE S-TRANSFERASE KAPPA"/>
    <property type="match status" value="1"/>
</dbReference>
<keyword evidence="1" id="KW-0472">Membrane</keyword>
<dbReference type="CDD" id="cd03025">
    <property type="entry name" value="DsbA_FrnE_like"/>
    <property type="match status" value="1"/>
</dbReference>